<sequence>MNIGVDEAVPVGATSSGMATPPLSDPVPQTRSTATSQITSTATPHRVPRRRPSRRMRREALLFLAFVAPNAILIALFVYRPFFLNIYYSALDWTLGSANATWVGLQNYVEFFTRDAGTVLTTTLIFTVATVGFSMLIGLGLAVVLNRQLVGRNVARAVVFAPYVLSGVGIGMVWMFIFDPVTGVLSAVLRGMHLPVPQWFNNPHLALVMVIIVYVWKNLGYCAVIYLAALQGIPRDLLEAAALDGASRRRTFRSVVWPLLSPTTFFLTLTTMLSSLQAFDIIKIMTPLGQGTSTLMYSSYIQAFGTYNRAGYSAAQSTVLVVILLILTVIQMRFLERRVHYS</sequence>
<dbReference type="PROSITE" id="PS50928">
    <property type="entry name" value="ABC_TM1"/>
    <property type="match status" value="1"/>
</dbReference>
<dbReference type="AlphaFoldDB" id="A0AB35XKX8"/>
<dbReference type="PANTHER" id="PTHR30193">
    <property type="entry name" value="ABC TRANSPORTER PERMEASE PROTEIN"/>
    <property type="match status" value="1"/>
</dbReference>
<feature type="domain" description="ABC transmembrane type-1" evidence="9">
    <location>
        <begin position="120"/>
        <end position="331"/>
    </location>
</feature>
<feature type="transmembrane region" description="Helical" evidence="7">
    <location>
        <begin position="124"/>
        <end position="145"/>
    </location>
</feature>
<name>A0AB35XKX8_9ACTN</name>
<evidence type="ECO:0000256" key="5">
    <source>
        <dbReference type="ARBA" id="ARBA00022989"/>
    </source>
</evidence>
<keyword evidence="3" id="KW-1003">Cell membrane</keyword>
<dbReference type="CDD" id="cd06261">
    <property type="entry name" value="TM_PBP2"/>
    <property type="match status" value="1"/>
</dbReference>
<dbReference type="PANTHER" id="PTHR30193:SF37">
    <property type="entry name" value="INNER MEMBRANE ABC TRANSPORTER PERMEASE PROTEIN YCJO"/>
    <property type="match status" value="1"/>
</dbReference>
<protein>
    <submittedName>
        <fullName evidence="10">Sugar ABC transporter permease</fullName>
    </submittedName>
</protein>
<dbReference type="RefSeq" id="WP_334353309.1">
    <property type="nucleotide sequence ID" value="NZ_JBAKUA010000007.1"/>
</dbReference>
<dbReference type="Proteomes" id="UP001309299">
    <property type="component" value="Unassembled WGS sequence"/>
</dbReference>
<dbReference type="InterPro" id="IPR000515">
    <property type="entry name" value="MetI-like"/>
</dbReference>
<feature type="transmembrane region" description="Helical" evidence="7">
    <location>
        <begin position="205"/>
        <end position="229"/>
    </location>
</feature>
<proteinExistence type="inferred from homology"/>
<evidence type="ECO:0000256" key="4">
    <source>
        <dbReference type="ARBA" id="ARBA00022692"/>
    </source>
</evidence>
<reference evidence="10" key="1">
    <citation type="submission" date="2024-02" db="EMBL/GenBank/DDBJ databases">
        <title>Bacterial skin colonization with Propionibacterium avidum as a risk factor for Periprosthetic Joint Infections - a single-center prospective study.</title>
        <authorList>
            <person name="Achermann Y."/>
        </authorList>
    </citation>
    <scope>NUCLEOTIDE SEQUENCE</scope>
    <source>
        <strain evidence="10">PAVI-2017310195</strain>
    </source>
</reference>
<dbReference type="GO" id="GO:0005886">
    <property type="term" value="C:plasma membrane"/>
    <property type="evidence" value="ECO:0007669"/>
    <property type="project" value="UniProtKB-SubCell"/>
</dbReference>
<evidence type="ECO:0000256" key="2">
    <source>
        <dbReference type="ARBA" id="ARBA00022448"/>
    </source>
</evidence>
<comment type="subcellular location">
    <subcellularLocation>
        <location evidence="1 7">Cell membrane</location>
        <topology evidence="1 7">Multi-pass membrane protein</topology>
    </subcellularLocation>
</comment>
<keyword evidence="6 7" id="KW-0472">Membrane</keyword>
<dbReference type="Gene3D" id="1.10.3720.10">
    <property type="entry name" value="MetI-like"/>
    <property type="match status" value="1"/>
</dbReference>
<feature type="region of interest" description="Disordered" evidence="8">
    <location>
        <begin position="1"/>
        <end position="53"/>
    </location>
</feature>
<feature type="compositionally biased region" description="Low complexity" evidence="8">
    <location>
        <begin position="29"/>
        <end position="45"/>
    </location>
</feature>
<accession>A0AB35XKX8</accession>
<gene>
    <name evidence="10" type="ORF">V7F78_06535</name>
</gene>
<keyword evidence="2 7" id="KW-0813">Transport</keyword>
<keyword evidence="4 7" id="KW-0812">Transmembrane</keyword>
<evidence type="ECO:0000313" key="10">
    <source>
        <dbReference type="EMBL" id="MEH1546672.1"/>
    </source>
</evidence>
<evidence type="ECO:0000256" key="8">
    <source>
        <dbReference type="SAM" id="MobiDB-lite"/>
    </source>
</evidence>
<evidence type="ECO:0000259" key="9">
    <source>
        <dbReference type="PROSITE" id="PS50928"/>
    </source>
</evidence>
<comment type="caution">
    <text evidence="10">The sequence shown here is derived from an EMBL/GenBank/DDBJ whole genome shotgun (WGS) entry which is preliminary data.</text>
</comment>
<comment type="similarity">
    <text evidence="7">Belongs to the binding-protein-dependent transport system permease family.</text>
</comment>
<feature type="transmembrane region" description="Helical" evidence="7">
    <location>
        <begin position="314"/>
        <end position="335"/>
    </location>
</feature>
<feature type="transmembrane region" description="Helical" evidence="7">
    <location>
        <begin position="157"/>
        <end position="177"/>
    </location>
</feature>
<feature type="transmembrane region" description="Helical" evidence="7">
    <location>
        <begin position="60"/>
        <end position="79"/>
    </location>
</feature>
<dbReference type="GO" id="GO:0055085">
    <property type="term" value="P:transmembrane transport"/>
    <property type="evidence" value="ECO:0007669"/>
    <property type="project" value="InterPro"/>
</dbReference>
<keyword evidence="5 7" id="KW-1133">Transmembrane helix</keyword>
<dbReference type="InterPro" id="IPR051393">
    <property type="entry name" value="ABC_transporter_permease"/>
</dbReference>
<evidence type="ECO:0000256" key="6">
    <source>
        <dbReference type="ARBA" id="ARBA00023136"/>
    </source>
</evidence>
<dbReference type="SUPFAM" id="SSF161098">
    <property type="entry name" value="MetI-like"/>
    <property type="match status" value="1"/>
</dbReference>
<evidence type="ECO:0000256" key="1">
    <source>
        <dbReference type="ARBA" id="ARBA00004651"/>
    </source>
</evidence>
<dbReference type="Pfam" id="PF00528">
    <property type="entry name" value="BPD_transp_1"/>
    <property type="match status" value="1"/>
</dbReference>
<organism evidence="10 11">
    <name type="scientific">Cutibacterium avidum</name>
    <dbReference type="NCBI Taxonomy" id="33010"/>
    <lineage>
        <taxon>Bacteria</taxon>
        <taxon>Bacillati</taxon>
        <taxon>Actinomycetota</taxon>
        <taxon>Actinomycetes</taxon>
        <taxon>Propionibacteriales</taxon>
        <taxon>Propionibacteriaceae</taxon>
        <taxon>Cutibacterium</taxon>
    </lineage>
</organism>
<evidence type="ECO:0000256" key="3">
    <source>
        <dbReference type="ARBA" id="ARBA00022475"/>
    </source>
</evidence>
<evidence type="ECO:0000256" key="7">
    <source>
        <dbReference type="RuleBase" id="RU363032"/>
    </source>
</evidence>
<dbReference type="EMBL" id="JBAKUA010000007">
    <property type="protein sequence ID" value="MEH1546672.1"/>
    <property type="molecule type" value="Genomic_DNA"/>
</dbReference>
<feature type="transmembrane region" description="Helical" evidence="7">
    <location>
        <begin position="255"/>
        <end position="279"/>
    </location>
</feature>
<evidence type="ECO:0000313" key="11">
    <source>
        <dbReference type="Proteomes" id="UP001309299"/>
    </source>
</evidence>
<dbReference type="InterPro" id="IPR035906">
    <property type="entry name" value="MetI-like_sf"/>
</dbReference>